<dbReference type="Proteomes" id="UP000830116">
    <property type="component" value="Chromosome"/>
</dbReference>
<evidence type="ECO:0000313" key="2">
    <source>
        <dbReference type="EMBL" id="UOF00408.1"/>
    </source>
</evidence>
<dbReference type="EMBL" id="CP093442">
    <property type="protein sequence ID" value="UOF00408.1"/>
    <property type="molecule type" value="Genomic_DNA"/>
</dbReference>
<name>A0ABY4C6A3_9BACT</name>
<organism evidence="2 3">
    <name type="scientific">Bdellovibrio reynosensis</name>
    <dbReference type="NCBI Taxonomy" id="2835041"/>
    <lineage>
        <taxon>Bacteria</taxon>
        <taxon>Pseudomonadati</taxon>
        <taxon>Bdellovibrionota</taxon>
        <taxon>Bdellovibrionia</taxon>
        <taxon>Bdellovibrionales</taxon>
        <taxon>Pseudobdellovibrionaceae</taxon>
        <taxon>Bdellovibrio</taxon>
    </lineage>
</organism>
<accession>A0ABY4C6A3</accession>
<dbReference type="RefSeq" id="WP_243536319.1">
    <property type="nucleotide sequence ID" value="NZ_CP093442.1"/>
</dbReference>
<protein>
    <submittedName>
        <fullName evidence="2">Polymer-forming cytoskeletal protein</fullName>
    </submittedName>
</protein>
<evidence type="ECO:0000256" key="1">
    <source>
        <dbReference type="ARBA" id="ARBA00044755"/>
    </source>
</evidence>
<dbReference type="PANTHER" id="PTHR35024">
    <property type="entry name" value="HYPOTHETICAL CYTOSOLIC PROTEIN"/>
    <property type="match status" value="1"/>
</dbReference>
<dbReference type="Pfam" id="PF04519">
    <property type="entry name" value="Bactofilin"/>
    <property type="match status" value="1"/>
</dbReference>
<reference evidence="2" key="1">
    <citation type="submission" date="2022-03" db="EMBL/GenBank/DDBJ databases">
        <title>Genome Identification and Characterization of new species Bdellovibrio reynosense LBG001 sp. nov. from a Mexico soil sample.</title>
        <authorList>
            <person name="Camilli A."/>
            <person name="Ajao Y."/>
            <person name="Guo X."/>
        </authorList>
    </citation>
    <scope>NUCLEOTIDE SEQUENCE</scope>
    <source>
        <strain evidence="2">LBG001</strain>
    </source>
</reference>
<comment type="similarity">
    <text evidence="1">Belongs to the bactofilin family.</text>
</comment>
<dbReference type="InterPro" id="IPR007607">
    <property type="entry name" value="BacA/B"/>
</dbReference>
<proteinExistence type="inferred from homology"/>
<gene>
    <name evidence="2" type="ORF">MNR06_11935</name>
</gene>
<dbReference type="PANTHER" id="PTHR35024:SF4">
    <property type="entry name" value="POLYMER-FORMING CYTOSKELETAL PROTEIN"/>
    <property type="match status" value="1"/>
</dbReference>
<evidence type="ECO:0000313" key="3">
    <source>
        <dbReference type="Proteomes" id="UP000830116"/>
    </source>
</evidence>
<keyword evidence="3" id="KW-1185">Reference proteome</keyword>
<sequence length="121" mass="13014">MAVAFPPSLQEDHLSGHVTAILDQGTHFEGKLSFEGTVQIGGDFKGEIFTKDTIVINEGATVLAQIEADTIVISGRVEGNLFARRRVIMHPPAIFKGTVTSPSLRIDEGVVFEGASYMPKS</sequence>